<sequence length="151" mass="16692">MSGTDKKLLARPCQPVNLFFTFPATGGQCCDITKGRRGMGKRDDLIAQYASDLKTKCGMQPDMELLTKVTIGCGPSIYNADAATVAATQPSELETVKNNFLIKKLGLRDGPELMQAINKVIDTYGRSERNKYRVVVYYMLVKHFGKEAAYA</sequence>
<accession>A0A2T5BU25</accession>
<proteinExistence type="predicted"/>
<dbReference type="InterPro" id="IPR021274">
    <property type="entry name" value="DUF2853"/>
</dbReference>
<reference evidence="1 2" key="1">
    <citation type="submission" date="2018-04" db="EMBL/GenBank/DDBJ databases">
        <title>Genomic Encyclopedia of Archaeal and Bacterial Type Strains, Phase II (KMG-II): from individual species to whole genera.</title>
        <authorList>
            <person name="Goeker M."/>
        </authorList>
    </citation>
    <scope>NUCLEOTIDE SEQUENCE [LARGE SCALE GENOMIC DNA]</scope>
    <source>
        <strain evidence="1 2">DSM 18064</strain>
    </source>
</reference>
<evidence type="ECO:0000313" key="1">
    <source>
        <dbReference type="EMBL" id="PTN02911.1"/>
    </source>
</evidence>
<dbReference type="EMBL" id="QAAA01000004">
    <property type="protein sequence ID" value="PTN02911.1"/>
    <property type="molecule type" value="Genomic_DNA"/>
</dbReference>
<dbReference type="Gene3D" id="1.10.238.120">
    <property type="entry name" value="Jann4075-like"/>
    <property type="match status" value="1"/>
</dbReference>
<organism evidence="1 2">
    <name type="scientific">Rhodovulum imhoffii</name>
    <dbReference type="NCBI Taxonomy" id="365340"/>
    <lineage>
        <taxon>Bacteria</taxon>
        <taxon>Pseudomonadati</taxon>
        <taxon>Pseudomonadota</taxon>
        <taxon>Alphaproteobacteria</taxon>
        <taxon>Rhodobacterales</taxon>
        <taxon>Paracoccaceae</taxon>
        <taxon>Rhodovulum</taxon>
    </lineage>
</organism>
<protein>
    <submittedName>
        <fullName evidence="1">Uncharacterized protein DUF2853</fullName>
    </submittedName>
</protein>
<dbReference type="Pfam" id="PF11015">
    <property type="entry name" value="DUF2853"/>
    <property type="match status" value="1"/>
</dbReference>
<dbReference type="AlphaFoldDB" id="A0A2T5BU25"/>
<name>A0A2T5BU25_9RHOB</name>
<dbReference type="SUPFAM" id="SSF158587">
    <property type="entry name" value="Jann4075-like"/>
    <property type="match status" value="1"/>
</dbReference>
<comment type="caution">
    <text evidence="1">The sequence shown here is derived from an EMBL/GenBank/DDBJ whole genome shotgun (WGS) entry which is preliminary data.</text>
</comment>
<evidence type="ECO:0000313" key="2">
    <source>
        <dbReference type="Proteomes" id="UP000243859"/>
    </source>
</evidence>
<dbReference type="Proteomes" id="UP000243859">
    <property type="component" value="Unassembled WGS sequence"/>
</dbReference>
<gene>
    <name evidence="1" type="ORF">C8N32_10422</name>
</gene>
<dbReference type="InterPro" id="IPR023154">
    <property type="entry name" value="Jann4075-like_sf"/>
</dbReference>
<keyword evidence="2" id="KW-1185">Reference proteome</keyword>